<gene>
    <name evidence="1" type="ORF">PY05700</name>
</gene>
<comment type="caution">
    <text evidence="1">The sequence shown here is derived from an EMBL/GenBank/DDBJ whole genome shotgun (WGS) entry which is preliminary data.</text>
</comment>
<sequence length="31" mass="3725">YPFFGCIFRLQLDIKNAGWYIYLISVQTIKN</sequence>
<reference evidence="1 2" key="1">
    <citation type="journal article" date="2002" name="Nature">
        <title>Genome sequence and comparative analysis of the model rodent malaria parasite Plasmodium yoelii yoelii.</title>
        <authorList>
            <person name="Carlton J.M."/>
            <person name="Angiuoli S.V."/>
            <person name="Suh B.B."/>
            <person name="Kooij T.W."/>
            <person name="Pertea M."/>
            <person name="Silva J.C."/>
            <person name="Ermolaeva M.D."/>
            <person name="Allen J.E."/>
            <person name="Selengut J.D."/>
            <person name="Koo H.L."/>
            <person name="Peterson J.D."/>
            <person name="Pop M."/>
            <person name="Kosack D.S."/>
            <person name="Shumway M.F."/>
            <person name="Bidwell S.L."/>
            <person name="Shallom S.J."/>
            <person name="van Aken S.E."/>
            <person name="Riedmuller S.B."/>
            <person name="Feldblyum T.V."/>
            <person name="Cho J.K."/>
            <person name="Quackenbush J."/>
            <person name="Sedegah M."/>
            <person name="Shoaibi A."/>
            <person name="Cummings L.M."/>
            <person name="Florens L."/>
            <person name="Yates J.R."/>
            <person name="Raine J.D."/>
            <person name="Sinden R.E."/>
            <person name="Harris M.A."/>
            <person name="Cunningham D.A."/>
            <person name="Preiser P.R."/>
            <person name="Bergman L.W."/>
            <person name="Vaidya A.B."/>
            <person name="van Lin L.H."/>
            <person name="Janse C.J."/>
            <person name="Waters A.P."/>
            <person name="Smith H.O."/>
            <person name="White O.R."/>
            <person name="Salzberg S.L."/>
            <person name="Venter J.C."/>
            <person name="Fraser C.M."/>
            <person name="Hoffman S.L."/>
            <person name="Gardner M.J."/>
            <person name="Carucci D.J."/>
        </authorList>
    </citation>
    <scope>NUCLEOTIDE SEQUENCE [LARGE SCALE GENOMIC DNA]</scope>
    <source>
        <strain evidence="1 2">17XNL</strain>
    </source>
</reference>
<dbReference type="InParanoid" id="Q7RCS7"/>
<dbReference type="PaxDb" id="73239-Q7RCS7"/>
<name>Q7RCS7_PLAYO</name>
<dbReference type="EMBL" id="AABL01001842">
    <property type="protein sequence ID" value="EAA17761.1"/>
    <property type="molecule type" value="Genomic_DNA"/>
</dbReference>
<protein>
    <submittedName>
        <fullName evidence="1">Uncharacterized protein</fullName>
    </submittedName>
</protein>
<feature type="non-terminal residue" evidence="1">
    <location>
        <position position="1"/>
    </location>
</feature>
<dbReference type="AlphaFoldDB" id="Q7RCS7"/>
<proteinExistence type="predicted"/>
<evidence type="ECO:0000313" key="2">
    <source>
        <dbReference type="Proteomes" id="UP000008553"/>
    </source>
</evidence>
<accession>Q7RCS7</accession>
<keyword evidence="2" id="KW-1185">Reference proteome</keyword>
<evidence type="ECO:0000313" key="1">
    <source>
        <dbReference type="EMBL" id="EAA17761.1"/>
    </source>
</evidence>
<dbReference type="Proteomes" id="UP000008553">
    <property type="component" value="Unassembled WGS sequence"/>
</dbReference>
<organism evidence="1 2">
    <name type="scientific">Plasmodium yoelii yoelii</name>
    <dbReference type="NCBI Taxonomy" id="73239"/>
    <lineage>
        <taxon>Eukaryota</taxon>
        <taxon>Sar</taxon>
        <taxon>Alveolata</taxon>
        <taxon>Apicomplexa</taxon>
        <taxon>Aconoidasida</taxon>
        <taxon>Haemosporida</taxon>
        <taxon>Plasmodiidae</taxon>
        <taxon>Plasmodium</taxon>
        <taxon>Plasmodium (Vinckeia)</taxon>
    </lineage>
</organism>